<dbReference type="GO" id="GO:0005385">
    <property type="term" value="F:zinc ion transmembrane transporter activity"/>
    <property type="evidence" value="ECO:0007669"/>
    <property type="project" value="TreeGrafter"/>
</dbReference>
<evidence type="ECO:0000256" key="4">
    <source>
        <dbReference type="ARBA" id="ARBA00023136"/>
    </source>
</evidence>
<feature type="domain" description="Cation efflux protein transmembrane" evidence="6">
    <location>
        <begin position="4"/>
        <end position="129"/>
    </location>
</feature>
<feature type="transmembrane region" description="Helical" evidence="5">
    <location>
        <begin position="20"/>
        <end position="39"/>
    </location>
</feature>
<comment type="caution">
    <text evidence="7">The sequence shown here is derived from an EMBL/GenBank/DDBJ whole genome shotgun (WGS) entry which is preliminary data.</text>
</comment>
<dbReference type="AlphaFoldDB" id="A0A4Q9W0P6"/>
<dbReference type="EMBL" id="SCHB01000209">
    <property type="protein sequence ID" value="TBW68332.1"/>
    <property type="molecule type" value="Genomic_DNA"/>
</dbReference>
<evidence type="ECO:0000313" key="8">
    <source>
        <dbReference type="Proteomes" id="UP000293637"/>
    </source>
</evidence>
<dbReference type="PANTHER" id="PTHR11562:SF17">
    <property type="entry name" value="RE54080P-RELATED"/>
    <property type="match status" value="1"/>
</dbReference>
<accession>A0A4Q9W0P6</accession>
<evidence type="ECO:0000256" key="3">
    <source>
        <dbReference type="ARBA" id="ARBA00022989"/>
    </source>
</evidence>
<dbReference type="InterPro" id="IPR058533">
    <property type="entry name" value="Cation_efflux_TM"/>
</dbReference>
<protein>
    <submittedName>
        <fullName evidence="7">Cation transporter</fullName>
    </submittedName>
</protein>
<name>A0A4Q9W0P6_STALU</name>
<dbReference type="SUPFAM" id="SSF161111">
    <property type="entry name" value="Cation efflux protein transmembrane domain-like"/>
    <property type="match status" value="1"/>
</dbReference>
<evidence type="ECO:0000256" key="2">
    <source>
        <dbReference type="ARBA" id="ARBA00022692"/>
    </source>
</evidence>
<comment type="subcellular location">
    <subcellularLocation>
        <location evidence="1">Membrane</location>
        <topology evidence="1">Multi-pass membrane protein</topology>
    </subcellularLocation>
</comment>
<proteinExistence type="predicted"/>
<feature type="transmembrane region" description="Helical" evidence="5">
    <location>
        <begin position="51"/>
        <end position="75"/>
    </location>
</feature>
<sequence>TLGAKQANTNKTFGYKRFEILAAVLNGITLMLIAIYIFYEAIERFKNPPEVASTGMLIIALVGLFINIIVAWIMLRGSDVEENLNMRGAYLHVISDMLGSIGAVIAALLIIFFRWGWADPLASVIVAIL</sequence>
<keyword evidence="4 5" id="KW-0472">Membrane</keyword>
<dbReference type="RefSeq" id="WP_131513182.1">
    <property type="nucleotide sequence ID" value="NZ_SCHB01000209.1"/>
</dbReference>
<dbReference type="InterPro" id="IPR027469">
    <property type="entry name" value="Cation_efflux_TMD_sf"/>
</dbReference>
<dbReference type="Pfam" id="PF01545">
    <property type="entry name" value="Cation_efflux"/>
    <property type="match status" value="1"/>
</dbReference>
<organism evidence="7 8">
    <name type="scientific">Staphylococcus lugdunensis</name>
    <dbReference type="NCBI Taxonomy" id="28035"/>
    <lineage>
        <taxon>Bacteria</taxon>
        <taxon>Bacillati</taxon>
        <taxon>Bacillota</taxon>
        <taxon>Bacilli</taxon>
        <taxon>Bacillales</taxon>
        <taxon>Staphylococcaceae</taxon>
        <taxon>Staphylococcus</taxon>
    </lineage>
</organism>
<keyword evidence="3 5" id="KW-1133">Transmembrane helix</keyword>
<dbReference type="GO" id="GO:0005886">
    <property type="term" value="C:plasma membrane"/>
    <property type="evidence" value="ECO:0007669"/>
    <property type="project" value="TreeGrafter"/>
</dbReference>
<dbReference type="InterPro" id="IPR002524">
    <property type="entry name" value="Cation_efflux"/>
</dbReference>
<dbReference type="PANTHER" id="PTHR11562">
    <property type="entry name" value="CATION EFFLUX PROTEIN/ ZINC TRANSPORTER"/>
    <property type="match status" value="1"/>
</dbReference>
<dbReference type="NCBIfam" id="TIGR01297">
    <property type="entry name" value="CDF"/>
    <property type="match status" value="1"/>
</dbReference>
<gene>
    <name evidence="7" type="ORF">EQ812_13475</name>
</gene>
<dbReference type="Proteomes" id="UP000293637">
    <property type="component" value="Unassembled WGS sequence"/>
</dbReference>
<keyword evidence="2 5" id="KW-0812">Transmembrane</keyword>
<feature type="transmembrane region" description="Helical" evidence="5">
    <location>
        <begin position="90"/>
        <end position="113"/>
    </location>
</feature>
<evidence type="ECO:0000313" key="7">
    <source>
        <dbReference type="EMBL" id="TBW68332.1"/>
    </source>
</evidence>
<evidence type="ECO:0000256" key="1">
    <source>
        <dbReference type="ARBA" id="ARBA00004141"/>
    </source>
</evidence>
<feature type="non-terminal residue" evidence="7">
    <location>
        <position position="129"/>
    </location>
</feature>
<dbReference type="InterPro" id="IPR050681">
    <property type="entry name" value="CDF/SLC30A"/>
</dbReference>
<feature type="non-terminal residue" evidence="7">
    <location>
        <position position="1"/>
    </location>
</feature>
<dbReference type="Gene3D" id="1.20.1510.10">
    <property type="entry name" value="Cation efflux protein transmembrane domain"/>
    <property type="match status" value="1"/>
</dbReference>
<evidence type="ECO:0000259" key="6">
    <source>
        <dbReference type="Pfam" id="PF01545"/>
    </source>
</evidence>
<reference evidence="7 8" key="1">
    <citation type="journal article" date="2019" name="Sci. Transl. Med.">
        <title>Quorum sensing between bacterial species on the skin protects against epidermal injury in atopic dermatitis.</title>
        <authorList>
            <person name="Williams M.R."/>
        </authorList>
    </citation>
    <scope>NUCLEOTIDE SEQUENCE [LARGE SCALE GENOMIC DNA]</scope>
    <source>
        <strain evidence="7 8">E7</strain>
    </source>
</reference>
<evidence type="ECO:0000256" key="5">
    <source>
        <dbReference type="SAM" id="Phobius"/>
    </source>
</evidence>